<protein>
    <submittedName>
        <fullName evidence="2">Uncharacterized protein</fullName>
    </submittedName>
</protein>
<accession>A0A6J4K2S5</accession>
<feature type="non-terminal residue" evidence="2">
    <location>
        <position position="1"/>
    </location>
</feature>
<evidence type="ECO:0000313" key="2">
    <source>
        <dbReference type="EMBL" id="CAA9294364.1"/>
    </source>
</evidence>
<feature type="non-terminal residue" evidence="2">
    <location>
        <position position="80"/>
    </location>
</feature>
<feature type="compositionally biased region" description="Low complexity" evidence="1">
    <location>
        <begin position="33"/>
        <end position="42"/>
    </location>
</feature>
<proteinExistence type="predicted"/>
<dbReference type="AlphaFoldDB" id="A0A6J4K2S5"/>
<name>A0A6J4K2S5_9CHLR</name>
<gene>
    <name evidence="2" type="ORF">AVDCRST_MAG77-5035</name>
</gene>
<feature type="region of interest" description="Disordered" evidence="1">
    <location>
        <begin position="18"/>
        <end position="80"/>
    </location>
</feature>
<sequence>GTVHLALHPGGVVALARTRTGRWRPSGDGPAWAGGARRQAGQVGTPHPARRPRERAAHPACAAPPDAGPHKRERPSRGGV</sequence>
<dbReference type="EMBL" id="CADCTC010000263">
    <property type="protein sequence ID" value="CAA9294364.1"/>
    <property type="molecule type" value="Genomic_DNA"/>
</dbReference>
<organism evidence="2">
    <name type="scientific">uncultured Chloroflexota bacterium</name>
    <dbReference type="NCBI Taxonomy" id="166587"/>
    <lineage>
        <taxon>Bacteria</taxon>
        <taxon>Bacillati</taxon>
        <taxon>Chloroflexota</taxon>
        <taxon>environmental samples</taxon>
    </lineage>
</organism>
<reference evidence="2" key="1">
    <citation type="submission" date="2020-02" db="EMBL/GenBank/DDBJ databases">
        <authorList>
            <person name="Meier V. D."/>
        </authorList>
    </citation>
    <scope>NUCLEOTIDE SEQUENCE</scope>
    <source>
        <strain evidence="2">AVDCRST_MAG77</strain>
    </source>
</reference>
<evidence type="ECO:0000256" key="1">
    <source>
        <dbReference type="SAM" id="MobiDB-lite"/>
    </source>
</evidence>